<proteinExistence type="inferred from homology"/>
<dbReference type="InterPro" id="IPR000827">
    <property type="entry name" value="Chemokine_CC_CS"/>
</dbReference>
<dbReference type="InterPro" id="IPR001811">
    <property type="entry name" value="Chemokine_IL8-like_dom"/>
</dbReference>
<evidence type="ECO:0000256" key="1">
    <source>
        <dbReference type="ARBA" id="ARBA00004613"/>
    </source>
</evidence>
<keyword evidence="12" id="KW-1185">Reference proteome</keyword>
<dbReference type="RefSeq" id="XP_020818998.1">
    <property type="nucleotide sequence ID" value="XM_020963339.1"/>
</dbReference>
<dbReference type="SMART" id="SM00199">
    <property type="entry name" value="SCY"/>
    <property type="match status" value="1"/>
</dbReference>
<keyword evidence="10" id="KW-1133">Transmembrane helix</keyword>
<feature type="domain" description="Chemokine interleukin-8-like" evidence="11">
    <location>
        <begin position="49"/>
        <end position="107"/>
    </location>
</feature>
<accession>A0A6P5ICR1</accession>
<evidence type="ECO:0000256" key="10">
    <source>
        <dbReference type="SAM" id="Phobius"/>
    </source>
</evidence>
<evidence type="ECO:0000256" key="9">
    <source>
        <dbReference type="RuleBase" id="RU361150"/>
    </source>
</evidence>
<evidence type="ECO:0000256" key="8">
    <source>
        <dbReference type="ARBA" id="ARBA00023198"/>
    </source>
</evidence>
<dbReference type="PROSITE" id="PS00472">
    <property type="entry name" value="SMALL_CYTOKINES_CC"/>
    <property type="match status" value="1"/>
</dbReference>
<keyword evidence="10" id="KW-0812">Transmembrane</keyword>
<reference evidence="13" key="1">
    <citation type="submission" date="2025-08" db="UniProtKB">
        <authorList>
            <consortium name="RefSeq"/>
        </authorList>
    </citation>
    <scope>IDENTIFICATION</scope>
    <source>
        <tissue evidence="13">Spleen</tissue>
    </source>
</reference>
<dbReference type="GO" id="GO:0030335">
    <property type="term" value="P:positive regulation of cell migration"/>
    <property type="evidence" value="ECO:0007669"/>
    <property type="project" value="TreeGrafter"/>
</dbReference>
<dbReference type="KEGG" id="pcw:110192271"/>
<keyword evidence="4 9" id="KW-0202">Cytokine</keyword>
<keyword evidence="3 9" id="KW-0145">Chemotaxis</keyword>
<comment type="similarity">
    <text evidence="2 9">Belongs to the intercrine beta (chemokine CC) family.</text>
</comment>
<protein>
    <recommendedName>
        <fullName evidence="9">C-C motif chemokine</fullName>
    </recommendedName>
</protein>
<dbReference type="SUPFAM" id="SSF54117">
    <property type="entry name" value="Interleukin 8-like chemokines"/>
    <property type="match status" value="1"/>
</dbReference>
<dbReference type="PANTHER" id="PTHR12015:SF209">
    <property type="entry name" value="C-C MOTIF CHEMOKINE 8"/>
    <property type="match status" value="1"/>
</dbReference>
<keyword evidence="8" id="KW-0395">Inflammatory response</keyword>
<dbReference type="InParanoid" id="A0A6P5ICR1"/>
<dbReference type="InterPro" id="IPR036048">
    <property type="entry name" value="Interleukin_8-like_sf"/>
</dbReference>
<evidence type="ECO:0000313" key="13">
    <source>
        <dbReference type="RefSeq" id="XP_020818998.1"/>
    </source>
</evidence>
<dbReference type="GO" id="GO:0048020">
    <property type="term" value="F:CCR chemokine receptor binding"/>
    <property type="evidence" value="ECO:0007669"/>
    <property type="project" value="TreeGrafter"/>
</dbReference>
<evidence type="ECO:0000313" key="12">
    <source>
        <dbReference type="Proteomes" id="UP000515140"/>
    </source>
</evidence>
<evidence type="ECO:0000256" key="3">
    <source>
        <dbReference type="ARBA" id="ARBA00022500"/>
    </source>
</evidence>
<feature type="transmembrane region" description="Helical" evidence="10">
    <location>
        <begin position="21"/>
        <end position="42"/>
    </location>
</feature>
<evidence type="ECO:0000256" key="7">
    <source>
        <dbReference type="ARBA" id="ARBA00023157"/>
    </source>
</evidence>
<dbReference type="GO" id="GO:0008009">
    <property type="term" value="F:chemokine activity"/>
    <property type="evidence" value="ECO:0007669"/>
    <property type="project" value="InterPro"/>
</dbReference>
<dbReference type="PANTHER" id="PTHR12015">
    <property type="entry name" value="SMALL INDUCIBLE CYTOKINE A"/>
    <property type="match status" value="1"/>
</dbReference>
<dbReference type="GO" id="GO:0070098">
    <property type="term" value="P:chemokine-mediated signaling pathway"/>
    <property type="evidence" value="ECO:0007669"/>
    <property type="project" value="TreeGrafter"/>
</dbReference>
<evidence type="ECO:0000259" key="11">
    <source>
        <dbReference type="SMART" id="SM00199"/>
    </source>
</evidence>
<dbReference type="Pfam" id="PF00048">
    <property type="entry name" value="IL8"/>
    <property type="match status" value="1"/>
</dbReference>
<keyword evidence="7" id="KW-1015">Disulfide bond</keyword>
<organism evidence="12 13">
    <name type="scientific">Phascolarctos cinereus</name>
    <name type="common">Koala</name>
    <dbReference type="NCBI Taxonomy" id="38626"/>
    <lineage>
        <taxon>Eukaryota</taxon>
        <taxon>Metazoa</taxon>
        <taxon>Chordata</taxon>
        <taxon>Craniata</taxon>
        <taxon>Vertebrata</taxon>
        <taxon>Euteleostomi</taxon>
        <taxon>Mammalia</taxon>
        <taxon>Metatheria</taxon>
        <taxon>Diprotodontia</taxon>
        <taxon>Phascolarctidae</taxon>
        <taxon>Phascolarctos</taxon>
    </lineage>
</organism>
<dbReference type="GO" id="GO:0005615">
    <property type="term" value="C:extracellular space"/>
    <property type="evidence" value="ECO:0007669"/>
    <property type="project" value="UniProtKB-KW"/>
</dbReference>
<dbReference type="CDD" id="cd00272">
    <property type="entry name" value="Chemokine_CC"/>
    <property type="match status" value="1"/>
</dbReference>
<dbReference type="InterPro" id="IPR039809">
    <property type="entry name" value="Chemokine_b/g/d"/>
</dbReference>
<dbReference type="FunFam" id="2.40.50.40:FF:000002">
    <property type="entry name" value="C-C motif chemokine"/>
    <property type="match status" value="1"/>
</dbReference>
<keyword evidence="5 9" id="KW-0964">Secreted</keyword>
<dbReference type="GO" id="GO:0006954">
    <property type="term" value="P:inflammatory response"/>
    <property type="evidence" value="ECO:0007669"/>
    <property type="project" value="UniProtKB-KW"/>
</dbReference>
<dbReference type="Gene3D" id="2.40.50.40">
    <property type="match status" value="1"/>
</dbReference>
<evidence type="ECO:0000256" key="4">
    <source>
        <dbReference type="ARBA" id="ARBA00022514"/>
    </source>
</evidence>
<dbReference type="GO" id="GO:0048245">
    <property type="term" value="P:eosinophil chemotaxis"/>
    <property type="evidence" value="ECO:0007669"/>
    <property type="project" value="TreeGrafter"/>
</dbReference>
<name>A0A6P5ICR1_PHACI</name>
<dbReference type="Proteomes" id="UP000515140">
    <property type="component" value="Unplaced"/>
</dbReference>
<sequence length="144" mass="16306">MTTAVDILFSKEWGAAERFQIFGAVLPMVLLTAYFICQVYGIPDGVYTPEKCCFEYTNKKIPLKLLVSYKKTSSMCAKEAVIFVTKRGLNLCANPKDQWVQHLMKNLDNMKAKTMKPMKALTTSSYPNVTSYTNVTSHQSRSKE</sequence>
<dbReference type="GO" id="GO:0061844">
    <property type="term" value="P:antimicrobial humoral immune response mediated by antimicrobial peptide"/>
    <property type="evidence" value="ECO:0007669"/>
    <property type="project" value="TreeGrafter"/>
</dbReference>
<comment type="subcellular location">
    <subcellularLocation>
        <location evidence="1 9">Secreted</location>
    </subcellularLocation>
</comment>
<gene>
    <name evidence="13" type="primary">LOC110192271</name>
</gene>
<evidence type="ECO:0000256" key="2">
    <source>
        <dbReference type="ARBA" id="ARBA00010868"/>
    </source>
</evidence>
<keyword evidence="6" id="KW-0732">Signal</keyword>
<keyword evidence="10" id="KW-0472">Membrane</keyword>
<dbReference type="FunCoup" id="A0A6P5ICR1">
    <property type="interactions" value="970"/>
</dbReference>
<evidence type="ECO:0000256" key="6">
    <source>
        <dbReference type="ARBA" id="ARBA00022729"/>
    </source>
</evidence>
<dbReference type="GeneID" id="110192271"/>
<evidence type="ECO:0000256" key="5">
    <source>
        <dbReference type="ARBA" id="ARBA00022525"/>
    </source>
</evidence>
<dbReference type="AlphaFoldDB" id="A0A6P5ICR1"/>